<evidence type="ECO:0000256" key="18">
    <source>
        <dbReference type="ARBA" id="ARBA00080676"/>
    </source>
</evidence>
<dbReference type="PANTHER" id="PTHR12011">
    <property type="entry name" value="ADHESION G-PROTEIN COUPLED RECEPTOR"/>
    <property type="match status" value="1"/>
</dbReference>
<keyword evidence="14" id="KW-0675">Receptor</keyword>
<dbReference type="Gene3D" id="1.20.1070.10">
    <property type="entry name" value="Rhodopsin 7-helix transmembrane proteins"/>
    <property type="match status" value="1"/>
</dbReference>
<keyword evidence="15" id="KW-0325">Glycoprotein</keyword>
<dbReference type="PROSITE" id="PS50221">
    <property type="entry name" value="GAIN_B"/>
    <property type="match status" value="1"/>
</dbReference>
<dbReference type="Gene3D" id="2.60.220.50">
    <property type="match status" value="1"/>
</dbReference>
<keyword evidence="13 22" id="KW-1015">Disulfide bond</keyword>
<dbReference type="Gene3D" id="2.60.120.290">
    <property type="entry name" value="Spermadhesin, CUB domain"/>
    <property type="match status" value="1"/>
</dbReference>
<dbReference type="InterPro" id="IPR058857">
    <property type="entry name" value="GAIN_ADGRG2/6"/>
</dbReference>
<organism evidence="30 31">
    <name type="scientific">Cepphus grylle</name>
    <name type="common">Black guillemot</name>
    <name type="synonym">Alca grylle</name>
    <dbReference type="NCBI Taxonomy" id="28697"/>
    <lineage>
        <taxon>Eukaryota</taxon>
        <taxon>Metazoa</taxon>
        <taxon>Chordata</taxon>
        <taxon>Craniata</taxon>
        <taxon>Vertebrata</taxon>
        <taxon>Euteleostomi</taxon>
        <taxon>Archelosauria</taxon>
        <taxon>Archosauria</taxon>
        <taxon>Dinosauria</taxon>
        <taxon>Saurischia</taxon>
        <taxon>Theropoda</taxon>
        <taxon>Coelurosauria</taxon>
        <taxon>Aves</taxon>
        <taxon>Neognathae</taxon>
        <taxon>Neoaves</taxon>
        <taxon>Charadriiformes</taxon>
        <taxon>Alcidae</taxon>
        <taxon>Cepphus</taxon>
    </lineage>
</organism>
<evidence type="ECO:0000256" key="8">
    <source>
        <dbReference type="ARBA" id="ARBA00022729"/>
    </source>
</evidence>
<evidence type="ECO:0000256" key="20">
    <source>
        <dbReference type="ARBA" id="ARBA00093343"/>
    </source>
</evidence>
<dbReference type="PROSITE" id="PS50261">
    <property type="entry name" value="G_PROTEIN_RECEP_F2_4"/>
    <property type="match status" value="1"/>
</dbReference>
<evidence type="ECO:0000256" key="10">
    <source>
        <dbReference type="ARBA" id="ARBA00022989"/>
    </source>
</evidence>
<dbReference type="GO" id="GO:0007189">
    <property type="term" value="P:adenylate cyclase-activating G protein-coupled receptor signaling pathway"/>
    <property type="evidence" value="ECO:0007669"/>
    <property type="project" value="TreeGrafter"/>
</dbReference>
<evidence type="ECO:0000256" key="24">
    <source>
        <dbReference type="SAM" id="Phobius"/>
    </source>
</evidence>
<keyword evidence="9" id="KW-0106">Calcium</keyword>
<comment type="function">
    <text evidence="20">Adhesion G-protein coupled receptor (aGPCR) for steroid hormones, such as progesterone and 17alpha-hydroxyprogesterone (17OHP). Involved in many biological processes, such as myelination, sprouting angiogenesis, placenta, ear and cartilage development. Ligand binding causes a conformation change that triggers signaling via guanine nucleotide-binding proteins (G proteins) and modulates the activity of downstream effectors, such as adenylate cyclase. ADGRG6 is coupled to G(i) G alpha proteins and mediates inhibition of adenylate cyclase. Also able to couple to G(q) G proteins. Involved in myelination of the peripheral nervous system: required for differentiation of promyelinating Schwann cells and for normal myelination of axons. Also acts as a regulator of body length and bone mass. Acts as a regulator of blood-brain barrier formation in the central nervous system vie its association with LRP1 and ITGB1.</text>
</comment>
<keyword evidence="31" id="KW-1185">Reference proteome</keyword>
<evidence type="ECO:0000256" key="11">
    <source>
        <dbReference type="ARBA" id="ARBA00023040"/>
    </source>
</evidence>
<feature type="signal peptide" evidence="25">
    <location>
        <begin position="1"/>
        <end position="37"/>
    </location>
</feature>
<dbReference type="Gene3D" id="2.60.120.200">
    <property type="match status" value="1"/>
</dbReference>
<protein>
    <recommendedName>
        <fullName evidence="17">Adhesion G-protein coupled receptor G6</fullName>
    </recommendedName>
    <alternativeName>
        <fullName evidence="18">Developmentally regulated G-protein-coupled receptor</fullName>
    </alternativeName>
    <alternativeName>
        <fullName evidence="19">G-protein coupled receptor 126</fullName>
    </alternativeName>
</protein>
<comment type="subunit">
    <text evidence="21">Heterodimer of 2 chains generated by proteolytic processing; the large extracellular N-terminal fragment and the membrane-bound C-terminal fragment predominantly remain associated and non-covalently linked. Interacts with Laminin-2; this interaction stabilizes the receptor in an inactive state. Laminin-2 polymerization could facilitate ADGRG6-NTF removal, thereby exposing the tethered agonist to drive myelination. Interacts with PRNP. Interacts with ITGB1. Interacts with LRP1.</text>
</comment>
<dbReference type="GO" id="GO:0004930">
    <property type="term" value="F:G protein-coupled receptor activity"/>
    <property type="evidence" value="ECO:0007669"/>
    <property type="project" value="UniProtKB-KW"/>
</dbReference>
<dbReference type="FunFam" id="2.60.120.200:FF:000050">
    <property type="entry name" value="Adhesion G protein-coupled receptor G6"/>
    <property type="match status" value="1"/>
</dbReference>
<dbReference type="Pfam" id="PF01825">
    <property type="entry name" value="GPS"/>
    <property type="match status" value="1"/>
</dbReference>
<evidence type="ECO:0000256" key="4">
    <source>
        <dbReference type="ARBA" id="ARBA00022553"/>
    </source>
</evidence>
<feature type="transmembrane region" description="Helical" evidence="24">
    <location>
        <begin position="1068"/>
        <end position="1087"/>
    </location>
</feature>
<keyword evidence="6 24" id="KW-0812">Transmembrane</keyword>
<evidence type="ECO:0000259" key="28">
    <source>
        <dbReference type="PROSITE" id="PS50261"/>
    </source>
</evidence>
<evidence type="ECO:0000259" key="26">
    <source>
        <dbReference type="PROSITE" id="PS01180"/>
    </source>
</evidence>
<evidence type="ECO:0000313" key="30">
    <source>
        <dbReference type="EMBL" id="NXV14578.1"/>
    </source>
</evidence>
<evidence type="ECO:0000256" key="12">
    <source>
        <dbReference type="ARBA" id="ARBA00023136"/>
    </source>
</evidence>
<dbReference type="Pfam" id="PF00002">
    <property type="entry name" value="7tm_2"/>
    <property type="match status" value="1"/>
</dbReference>
<feature type="non-terminal residue" evidence="30">
    <location>
        <position position="1192"/>
    </location>
</feature>
<evidence type="ECO:0000256" key="19">
    <source>
        <dbReference type="ARBA" id="ARBA00082039"/>
    </source>
</evidence>
<dbReference type="Pfam" id="PF00431">
    <property type="entry name" value="CUB"/>
    <property type="match status" value="1"/>
</dbReference>
<dbReference type="CDD" id="cd00041">
    <property type="entry name" value="CUB"/>
    <property type="match status" value="1"/>
</dbReference>
<reference evidence="30 31" key="1">
    <citation type="submission" date="2019-09" db="EMBL/GenBank/DDBJ databases">
        <title>Bird 10,000 Genomes (B10K) Project - Family phase.</title>
        <authorList>
            <person name="Zhang G."/>
        </authorList>
    </citation>
    <scope>NUCLEOTIDE SEQUENCE [LARGE SCALE GENOMIC DNA]</scope>
    <source>
        <strain evidence="30">OUT-0020</strain>
        <tissue evidence="30">Liver</tissue>
    </source>
</reference>
<dbReference type="FunFam" id="2.60.120.290:FF:000019">
    <property type="entry name" value="Adhesion G-protein coupled receptor G6"/>
    <property type="match status" value="1"/>
</dbReference>
<dbReference type="InterPro" id="IPR000859">
    <property type="entry name" value="CUB_dom"/>
</dbReference>
<comment type="subcellular location">
    <subcellularLocation>
        <location evidence="1">Cell membrane</location>
        <topology evidence="1">Multi-pass membrane protein</topology>
    </subcellularLocation>
</comment>
<evidence type="ECO:0000256" key="13">
    <source>
        <dbReference type="ARBA" id="ARBA00023157"/>
    </source>
</evidence>
<dbReference type="SMART" id="SM00303">
    <property type="entry name" value="GPS"/>
    <property type="match status" value="1"/>
</dbReference>
<evidence type="ECO:0000256" key="1">
    <source>
        <dbReference type="ARBA" id="ARBA00004651"/>
    </source>
</evidence>
<feature type="transmembrane region" description="Helical" evidence="24">
    <location>
        <begin position="1017"/>
        <end position="1047"/>
    </location>
</feature>
<dbReference type="GO" id="GO:0043236">
    <property type="term" value="F:laminin binding"/>
    <property type="evidence" value="ECO:0007669"/>
    <property type="project" value="TreeGrafter"/>
</dbReference>
<dbReference type="PROSITE" id="PS00650">
    <property type="entry name" value="G_PROTEIN_RECEP_F2_2"/>
    <property type="match status" value="1"/>
</dbReference>
<dbReference type="InterPro" id="IPR035914">
    <property type="entry name" value="Sperma_CUB_dom_sf"/>
</dbReference>
<comment type="similarity">
    <text evidence="2">Belongs to the G-protein coupled receptor 2 family. Adhesion G-protein coupled receptor (ADGR) subfamily.</text>
</comment>
<feature type="disulfide bond" evidence="22">
    <location>
        <begin position="94"/>
        <end position="111"/>
    </location>
</feature>
<accession>A0A7L3RI25</accession>
<dbReference type="GO" id="GO:0005886">
    <property type="term" value="C:plasma membrane"/>
    <property type="evidence" value="ECO:0007669"/>
    <property type="project" value="UniProtKB-SubCell"/>
</dbReference>
<feature type="transmembrane region" description="Helical" evidence="24">
    <location>
        <begin position="962"/>
        <end position="985"/>
    </location>
</feature>
<evidence type="ECO:0000256" key="5">
    <source>
        <dbReference type="ARBA" id="ARBA00022685"/>
    </source>
</evidence>
<evidence type="ECO:0000256" key="15">
    <source>
        <dbReference type="ARBA" id="ARBA00023180"/>
    </source>
</evidence>
<dbReference type="Pfam" id="PF26574">
    <property type="entry name" value="GAIN_ADGRG2"/>
    <property type="match status" value="1"/>
</dbReference>
<dbReference type="Pfam" id="PF00354">
    <property type="entry name" value="Pentaxin"/>
    <property type="match status" value="1"/>
</dbReference>
<dbReference type="PROSITE" id="PS01180">
    <property type="entry name" value="CUB"/>
    <property type="match status" value="1"/>
</dbReference>
<dbReference type="InterPro" id="IPR057244">
    <property type="entry name" value="GAIN_B"/>
</dbReference>
<dbReference type="InterPro" id="IPR017983">
    <property type="entry name" value="GPCR_2_secretin-like_CS"/>
</dbReference>
<keyword evidence="4" id="KW-0597">Phosphoprotein</keyword>
<evidence type="ECO:0000256" key="2">
    <source>
        <dbReference type="ARBA" id="ARBA00007343"/>
    </source>
</evidence>
<feature type="domain" description="Pentraxin (PTX)" evidence="29">
    <location>
        <begin position="154"/>
        <end position="355"/>
    </location>
</feature>
<feature type="transmembrane region" description="Helical" evidence="24">
    <location>
        <begin position="1093"/>
        <end position="1115"/>
    </location>
</feature>
<evidence type="ECO:0000313" key="31">
    <source>
        <dbReference type="Proteomes" id="UP000578766"/>
    </source>
</evidence>
<dbReference type="CDD" id="cd15996">
    <property type="entry name" value="7tmB2_GPR126"/>
    <property type="match status" value="1"/>
</dbReference>
<dbReference type="SUPFAM" id="SSF81321">
    <property type="entry name" value="Family A G protein-coupled receptor-like"/>
    <property type="match status" value="1"/>
</dbReference>
<dbReference type="InterPro" id="IPR013320">
    <property type="entry name" value="ConA-like_dom_sf"/>
</dbReference>
<dbReference type="InterPro" id="IPR001759">
    <property type="entry name" value="PTX_dom"/>
</dbReference>
<dbReference type="InterPro" id="IPR000203">
    <property type="entry name" value="GPS"/>
</dbReference>
<dbReference type="InterPro" id="IPR057333">
    <property type="entry name" value="SEA_Gpr126"/>
</dbReference>
<keyword evidence="11" id="KW-0297">G-protein coupled receptor</keyword>
<evidence type="ECO:0000256" key="14">
    <source>
        <dbReference type="ARBA" id="ARBA00023170"/>
    </source>
</evidence>
<feature type="non-terminal residue" evidence="30">
    <location>
        <position position="1"/>
    </location>
</feature>
<dbReference type="PROSITE" id="PS51828">
    <property type="entry name" value="PTX_2"/>
    <property type="match status" value="1"/>
</dbReference>
<evidence type="ECO:0000256" key="22">
    <source>
        <dbReference type="PROSITE-ProRule" id="PRU00059"/>
    </source>
</evidence>
<dbReference type="FunFam" id="1.20.1070.10:FF:000052">
    <property type="entry name" value="Adhesion G-protein coupled receptor G6"/>
    <property type="match status" value="1"/>
</dbReference>
<gene>
    <name evidence="30" type="primary">Adgrg6</name>
    <name evidence="30" type="ORF">CEPGRY_R13812</name>
</gene>
<dbReference type="GO" id="GO:0022011">
    <property type="term" value="P:myelination in peripheral nervous system"/>
    <property type="evidence" value="ECO:0007669"/>
    <property type="project" value="TreeGrafter"/>
</dbReference>
<comment type="caution">
    <text evidence="22">Lacks conserved residue(s) required for the propagation of feature annotation.</text>
</comment>
<feature type="chain" id="PRO_5029635051" description="Adhesion G-protein coupled receptor G6" evidence="25">
    <location>
        <begin position="38"/>
        <end position="1192"/>
    </location>
</feature>
<proteinExistence type="inferred from homology"/>
<dbReference type="GO" id="GO:0046872">
    <property type="term" value="F:metal ion binding"/>
    <property type="evidence" value="ECO:0007669"/>
    <property type="project" value="UniProtKB-KW"/>
</dbReference>
<dbReference type="FunFam" id="2.60.220.50:FF:000006">
    <property type="entry name" value="Adhesion G-protein coupled receptor G6"/>
    <property type="match status" value="1"/>
</dbReference>
<sequence>RMSHVSEMWCYHWKWKLQHCLCLFTTYIMCMQQAVHGCYDCRIVLTDPSGVFTSPCFPSDYPNSQACKWIIRAPHGFIIQLTFIDFDIEEAPGCIYDSLTLDNGESPMNLCGITAKGLSYNSTGNEMIVSFKSDFSIQKKGFNASYVRIAVSLRNQKVIIPQVPDVDAVSVSETVSVPELSQFTLCFEATKGSSDDNDDWKVFSYTDAFSKESFSFGKTTKGHFLSVSGIQCILENALPRNAEFFTGTFQQLCVVGDSFSGSIGVYAKNTYHVMYCPDIFGKVIPGNGRLVLGSNSNEVSSLNGDIYNFRLWNFTMNAQTLANLSCDVKGNIVDWENEFWSIPTSALKAENNLSCGSYLIPSSTIEPTSCANLGSLCQATVNATTPTPPTVTTNMPDTNRNDKPNNGGLFYRISITVFSSNSNSVSKVHEVVAEWLNRTFQNWNYTVYVVNISIHPGSIKEGARAKRSIKSFEVLALLVYNSTNNINLEEEEIRQKLIRNNGTMEGGYKLHTVDVDPVEKCLAEENPPNYFWPDTRPTVTNYTLCHGSSVQTASRTCYLGLQNYTSYWGQPDLRNCTENAADIANQLLNLTGEGQQLTSDKVNDVVQKLKKIVNDEEIDESLGSTVVTIFSNILNSSDSVLAASSSEALKTIDALALKIQFTGPSMSISTRNLALGVSSINSTSFKGGSFSVSPQNNASDFQIDFDKDQTNAFASVVLPPSLLKNLSQEEFEVISRAQFTFFNKNGLFQDAENPANLTSFVVACSIGNITIQDLQDYVKVTIKHTKLQEDPKPTCVFWDMNKNGGNGGWNPEGCQVDTESNENETVCLCNHLTHFGVLMDLQRTVTQIDPQNTKVLTFITYIGCGISAIFSAATLLTYIAFEKLRRDYPSKILMNLSTALLFLNLIFLLDGWIASFDIDGLCIAVAALLHFFLLATFTWMGLEAVHMYIALVKVFNTYIRRYILKFCIIGWGLPALVIAIVLASANTNASNIYGKELHGKDANGQGGDDFCWIKNEVVFYVTCAGYFGIMFLMNVAMFIVVMVQICGRNGKRTNRSLKEEILRNLRSVVSLTFLLGMTWGFAFFAWGPLTLPFLYLFSIFNSLQGLFIFVFHCAMKENVQKQWRRHLCCGRFRLADNSDWSKTATNIIKKSSDNLGKSLSSSSIGSNSTYLTSKSKSTTTYCKRNSHTGKFL</sequence>
<feature type="transmembrane region" description="Helical" evidence="24">
    <location>
        <begin position="920"/>
        <end position="942"/>
    </location>
</feature>
<evidence type="ECO:0000256" key="17">
    <source>
        <dbReference type="ARBA" id="ARBA00069922"/>
    </source>
</evidence>
<evidence type="ECO:0000256" key="6">
    <source>
        <dbReference type="ARBA" id="ARBA00022692"/>
    </source>
</evidence>
<dbReference type="PRINTS" id="PR00249">
    <property type="entry name" value="GPCRSECRETIN"/>
</dbReference>
<dbReference type="Pfam" id="PF25307">
    <property type="entry name" value="SEA_Gpr126"/>
    <property type="match status" value="1"/>
</dbReference>
<evidence type="ECO:0000256" key="23">
    <source>
        <dbReference type="SAM" id="MobiDB-lite"/>
    </source>
</evidence>
<evidence type="ECO:0000256" key="16">
    <source>
        <dbReference type="ARBA" id="ARBA00023224"/>
    </source>
</evidence>
<keyword evidence="10 24" id="KW-1133">Transmembrane helix</keyword>
<dbReference type="InterPro" id="IPR000832">
    <property type="entry name" value="GPCR_2_secretin-like"/>
</dbReference>
<dbReference type="Proteomes" id="UP000578766">
    <property type="component" value="Unassembled WGS sequence"/>
</dbReference>
<evidence type="ECO:0000256" key="25">
    <source>
        <dbReference type="SAM" id="SignalP"/>
    </source>
</evidence>
<feature type="domain" description="CUB" evidence="26">
    <location>
        <begin position="41"/>
        <end position="149"/>
    </location>
</feature>
<keyword evidence="5" id="KW-0165">Cleavage on pair of basic residues</keyword>
<keyword evidence="3" id="KW-1003">Cell membrane</keyword>
<dbReference type="SUPFAM" id="SSF49899">
    <property type="entry name" value="Concanavalin A-like lectins/glucanases"/>
    <property type="match status" value="1"/>
</dbReference>
<evidence type="ECO:0000256" key="3">
    <source>
        <dbReference type="ARBA" id="ARBA00022475"/>
    </source>
</evidence>
<evidence type="ECO:0000256" key="9">
    <source>
        <dbReference type="ARBA" id="ARBA00022837"/>
    </source>
</evidence>
<dbReference type="GO" id="GO:0007166">
    <property type="term" value="P:cell surface receptor signaling pathway"/>
    <property type="evidence" value="ECO:0007669"/>
    <property type="project" value="InterPro"/>
</dbReference>
<dbReference type="EMBL" id="VZUD01000034">
    <property type="protein sequence ID" value="NXV14578.1"/>
    <property type="molecule type" value="Genomic_DNA"/>
</dbReference>
<evidence type="ECO:0000256" key="7">
    <source>
        <dbReference type="ARBA" id="ARBA00022723"/>
    </source>
</evidence>
<comment type="caution">
    <text evidence="30">The sequence shown here is derived from an EMBL/GenBank/DDBJ whole genome shotgun (WGS) entry which is preliminary data.</text>
</comment>
<dbReference type="InterPro" id="IPR046338">
    <property type="entry name" value="GAIN_dom_sf"/>
</dbReference>
<keyword evidence="7" id="KW-0479">Metal-binding</keyword>
<feature type="domain" description="GAIN-B" evidence="27">
    <location>
        <begin position="664"/>
        <end position="845"/>
    </location>
</feature>
<feature type="transmembrane region" description="Helical" evidence="24">
    <location>
        <begin position="858"/>
        <end position="881"/>
    </location>
</feature>
<keyword evidence="16" id="KW-0807">Transducer</keyword>
<name>A0A7L3RI25_CEPGR</name>
<feature type="transmembrane region" description="Helical" evidence="24">
    <location>
        <begin position="893"/>
        <end position="914"/>
    </location>
</feature>
<evidence type="ECO:0000259" key="29">
    <source>
        <dbReference type="PROSITE" id="PS51828"/>
    </source>
</evidence>
<dbReference type="PANTHER" id="PTHR12011:SF290">
    <property type="entry name" value="ADHESION G-PROTEIN COUPLED RECEPTOR G6"/>
    <property type="match status" value="1"/>
</dbReference>
<dbReference type="GO" id="GO:0060347">
    <property type="term" value="P:heart trabecula formation"/>
    <property type="evidence" value="ECO:0007669"/>
    <property type="project" value="TreeGrafter"/>
</dbReference>
<dbReference type="SUPFAM" id="SSF49854">
    <property type="entry name" value="Spermadhesin, CUB domain"/>
    <property type="match status" value="1"/>
</dbReference>
<evidence type="ECO:0000256" key="21">
    <source>
        <dbReference type="ARBA" id="ARBA00093532"/>
    </source>
</evidence>
<feature type="region of interest" description="Disordered" evidence="23">
    <location>
        <begin position="1154"/>
        <end position="1173"/>
    </location>
</feature>
<evidence type="ECO:0000259" key="27">
    <source>
        <dbReference type="PROSITE" id="PS50221"/>
    </source>
</evidence>
<feature type="domain" description="G-protein coupled receptors family 2 profile 2" evidence="28">
    <location>
        <begin position="856"/>
        <end position="1116"/>
    </location>
</feature>
<keyword evidence="8 25" id="KW-0732">Signal</keyword>
<dbReference type="AlphaFoldDB" id="A0A7L3RI25"/>
<dbReference type="SMART" id="SM00042">
    <property type="entry name" value="CUB"/>
    <property type="match status" value="1"/>
</dbReference>
<keyword evidence="12 24" id="KW-0472">Membrane</keyword>
<dbReference type="InterPro" id="IPR017981">
    <property type="entry name" value="GPCR_2-like_7TM"/>
</dbReference>